<organism evidence="3 4">
    <name type="scientific">Streptodolium elevatio</name>
    <dbReference type="NCBI Taxonomy" id="3157996"/>
    <lineage>
        <taxon>Bacteria</taxon>
        <taxon>Bacillati</taxon>
        <taxon>Actinomycetota</taxon>
        <taxon>Actinomycetes</taxon>
        <taxon>Kitasatosporales</taxon>
        <taxon>Streptomycetaceae</taxon>
        <taxon>Streptodolium</taxon>
    </lineage>
</organism>
<evidence type="ECO:0000256" key="2">
    <source>
        <dbReference type="SAM" id="Phobius"/>
    </source>
</evidence>
<evidence type="ECO:0000313" key="3">
    <source>
        <dbReference type="EMBL" id="MEU8136364.1"/>
    </source>
</evidence>
<gene>
    <name evidence="3" type="ORF">AB0C36_22995</name>
</gene>
<feature type="region of interest" description="Disordered" evidence="1">
    <location>
        <begin position="176"/>
        <end position="203"/>
    </location>
</feature>
<feature type="transmembrane region" description="Helical" evidence="2">
    <location>
        <begin position="151"/>
        <end position="172"/>
    </location>
</feature>
<keyword evidence="2" id="KW-0472">Membrane</keyword>
<proteinExistence type="predicted"/>
<keyword evidence="2" id="KW-0812">Transmembrane</keyword>
<keyword evidence="4" id="KW-1185">Reference proteome</keyword>
<feature type="transmembrane region" description="Helical" evidence="2">
    <location>
        <begin position="6"/>
        <end position="27"/>
    </location>
</feature>
<feature type="transmembrane region" description="Helical" evidence="2">
    <location>
        <begin position="34"/>
        <end position="53"/>
    </location>
</feature>
<dbReference type="Proteomes" id="UP001551482">
    <property type="component" value="Unassembled WGS sequence"/>
</dbReference>
<sequence>MMIALIVGCEIAFWVILALALTTRYIFRLRRTSTALLIAVPLVDVVLLVATVVDLSNGATADFKHGLSAAYIGFSVAYGHYIIKWADARFAHRFAGGPPPVKPPKYGMARAAHEWKFAGMTAVAAGVTAGLLQLAIWTIDDSSRTEELSAWQWRMGVAAGINAIVALTYTIWPKERPGGDGDGGQHRDGQRDPRIDKYLSGKY</sequence>
<accession>A0ABV3DKS9</accession>
<evidence type="ECO:0000313" key="4">
    <source>
        <dbReference type="Proteomes" id="UP001551482"/>
    </source>
</evidence>
<comment type="caution">
    <text evidence="3">The sequence shown here is derived from an EMBL/GenBank/DDBJ whole genome shotgun (WGS) entry which is preliminary data.</text>
</comment>
<keyword evidence="2" id="KW-1133">Transmembrane helix</keyword>
<evidence type="ECO:0008006" key="5">
    <source>
        <dbReference type="Google" id="ProtNLM"/>
    </source>
</evidence>
<protein>
    <recommendedName>
        <fullName evidence="5">Integral membrane protein</fullName>
    </recommendedName>
</protein>
<feature type="transmembrane region" description="Helical" evidence="2">
    <location>
        <begin position="65"/>
        <end position="83"/>
    </location>
</feature>
<dbReference type="EMBL" id="JBEZFP010000062">
    <property type="protein sequence ID" value="MEU8136364.1"/>
    <property type="molecule type" value="Genomic_DNA"/>
</dbReference>
<feature type="transmembrane region" description="Helical" evidence="2">
    <location>
        <begin position="117"/>
        <end position="139"/>
    </location>
</feature>
<name>A0ABV3DKS9_9ACTN</name>
<dbReference type="RefSeq" id="WP_358356828.1">
    <property type="nucleotide sequence ID" value="NZ_JBEZFP010000062.1"/>
</dbReference>
<evidence type="ECO:0000256" key="1">
    <source>
        <dbReference type="SAM" id="MobiDB-lite"/>
    </source>
</evidence>
<reference evidence="3 4" key="1">
    <citation type="submission" date="2024-06" db="EMBL/GenBank/DDBJ databases">
        <title>The Natural Products Discovery Center: Release of the First 8490 Sequenced Strains for Exploring Actinobacteria Biosynthetic Diversity.</title>
        <authorList>
            <person name="Kalkreuter E."/>
            <person name="Kautsar S.A."/>
            <person name="Yang D."/>
            <person name="Bader C.D."/>
            <person name="Teijaro C.N."/>
            <person name="Fluegel L."/>
            <person name="Davis C.M."/>
            <person name="Simpson J.R."/>
            <person name="Lauterbach L."/>
            <person name="Steele A.D."/>
            <person name="Gui C."/>
            <person name="Meng S."/>
            <person name="Li G."/>
            <person name="Viehrig K."/>
            <person name="Ye F."/>
            <person name="Su P."/>
            <person name="Kiefer A.F."/>
            <person name="Nichols A."/>
            <person name="Cepeda A.J."/>
            <person name="Yan W."/>
            <person name="Fan B."/>
            <person name="Jiang Y."/>
            <person name="Adhikari A."/>
            <person name="Zheng C.-J."/>
            <person name="Schuster L."/>
            <person name="Cowan T.M."/>
            <person name="Smanski M.J."/>
            <person name="Chevrette M.G."/>
            <person name="De Carvalho L.P.S."/>
            <person name="Shen B."/>
        </authorList>
    </citation>
    <scope>NUCLEOTIDE SEQUENCE [LARGE SCALE GENOMIC DNA]</scope>
    <source>
        <strain evidence="3 4">NPDC048946</strain>
    </source>
</reference>